<dbReference type="EMBL" id="CAXAMM010039194">
    <property type="protein sequence ID" value="CAK9084599.1"/>
    <property type="molecule type" value="Genomic_DNA"/>
</dbReference>
<reference evidence="3 4" key="1">
    <citation type="submission" date="2024-02" db="EMBL/GenBank/DDBJ databases">
        <authorList>
            <person name="Chen Y."/>
            <person name="Shah S."/>
            <person name="Dougan E. K."/>
            <person name="Thang M."/>
            <person name="Chan C."/>
        </authorList>
    </citation>
    <scope>NUCLEOTIDE SEQUENCE [LARGE SCALE GENOMIC DNA]</scope>
</reference>
<keyword evidence="4" id="KW-1185">Reference proteome</keyword>
<proteinExistence type="predicted"/>
<gene>
    <name evidence="2" type="ORF">SCF082_LOCUS40071</name>
    <name evidence="3" type="ORF">SCF082_LOCUS40122</name>
</gene>
<evidence type="ECO:0000256" key="1">
    <source>
        <dbReference type="SAM" id="SignalP"/>
    </source>
</evidence>
<dbReference type="EMBL" id="CAXAMM010039175">
    <property type="protein sequence ID" value="CAK9084479.1"/>
    <property type="molecule type" value="Genomic_DNA"/>
</dbReference>
<evidence type="ECO:0000313" key="3">
    <source>
        <dbReference type="EMBL" id="CAK9084599.1"/>
    </source>
</evidence>
<evidence type="ECO:0000313" key="4">
    <source>
        <dbReference type="Proteomes" id="UP001642464"/>
    </source>
</evidence>
<keyword evidence="1" id="KW-0732">Signal</keyword>
<evidence type="ECO:0000313" key="2">
    <source>
        <dbReference type="EMBL" id="CAK9084479.1"/>
    </source>
</evidence>
<sequence length="163" mass="17876">MKARNLLVVLAFLSQFELPSRNNDFVEVCAGSANLSRAMRMSGYNGKEFDAVASRPTELWGTVDNFHTLYRPLNIKTQSKALVKKSVNKRTGQVQVTGQKRMLEASAHYPVSFGLAVAGLINPVGAPAPRPDISISEADPSDSDDGAIDDLIKGRDHAHWRRL</sequence>
<comment type="caution">
    <text evidence="3">The sequence shown here is derived from an EMBL/GenBank/DDBJ whole genome shotgun (WGS) entry which is preliminary data.</text>
</comment>
<accession>A0ABP0Q8M6</accession>
<protein>
    <submittedName>
        <fullName evidence="3">Uncharacterized protein</fullName>
    </submittedName>
</protein>
<organism evidence="3 4">
    <name type="scientific">Durusdinium trenchii</name>
    <dbReference type="NCBI Taxonomy" id="1381693"/>
    <lineage>
        <taxon>Eukaryota</taxon>
        <taxon>Sar</taxon>
        <taxon>Alveolata</taxon>
        <taxon>Dinophyceae</taxon>
        <taxon>Suessiales</taxon>
        <taxon>Symbiodiniaceae</taxon>
        <taxon>Durusdinium</taxon>
    </lineage>
</organism>
<name>A0ABP0Q8M6_9DINO</name>
<feature type="chain" id="PRO_5045029467" evidence="1">
    <location>
        <begin position="23"/>
        <end position="163"/>
    </location>
</feature>
<feature type="signal peptide" evidence="1">
    <location>
        <begin position="1"/>
        <end position="22"/>
    </location>
</feature>
<dbReference type="Proteomes" id="UP001642464">
    <property type="component" value="Unassembled WGS sequence"/>
</dbReference>